<dbReference type="EMBL" id="FNGS01000002">
    <property type="protein sequence ID" value="SDL39695.1"/>
    <property type="molecule type" value="Genomic_DNA"/>
</dbReference>
<dbReference type="AlphaFoldDB" id="A0A1G9JR42"/>
<name>A0A1G9JR42_9BACT</name>
<proteinExistence type="predicted"/>
<protein>
    <submittedName>
        <fullName evidence="1">Uncharacterized protein</fullName>
    </submittedName>
</protein>
<organism evidence="1 2">
    <name type="scientific">Siphonobacter aquaeclarae</name>
    <dbReference type="NCBI Taxonomy" id="563176"/>
    <lineage>
        <taxon>Bacteria</taxon>
        <taxon>Pseudomonadati</taxon>
        <taxon>Bacteroidota</taxon>
        <taxon>Cytophagia</taxon>
        <taxon>Cytophagales</taxon>
        <taxon>Cytophagaceae</taxon>
        <taxon>Siphonobacter</taxon>
    </lineage>
</organism>
<evidence type="ECO:0000313" key="1">
    <source>
        <dbReference type="EMBL" id="SDL39695.1"/>
    </source>
</evidence>
<reference evidence="1 2" key="1">
    <citation type="submission" date="2016-10" db="EMBL/GenBank/DDBJ databases">
        <authorList>
            <person name="de Groot N.N."/>
        </authorList>
    </citation>
    <scope>NUCLEOTIDE SEQUENCE [LARGE SCALE GENOMIC DNA]</scope>
    <source>
        <strain evidence="1 2">DSM 21668</strain>
    </source>
</reference>
<evidence type="ECO:0000313" key="2">
    <source>
        <dbReference type="Proteomes" id="UP000198901"/>
    </source>
</evidence>
<keyword evidence="2" id="KW-1185">Reference proteome</keyword>
<accession>A0A1G9JR42</accession>
<dbReference type="Proteomes" id="UP000198901">
    <property type="component" value="Unassembled WGS sequence"/>
</dbReference>
<sequence length="66" mass="7624">MTKGIIPEPGQIVGIFRFTDQLVITPPQSEHWTHDQIREWIGQRRFVVTEVVEGDSHPVIKLEMIS</sequence>
<gene>
    <name evidence="1" type="ORF">SAMN04488090_0713</name>
</gene>